<dbReference type="GO" id="GO:0016192">
    <property type="term" value="P:vesicle-mediated transport"/>
    <property type="evidence" value="ECO:0007669"/>
    <property type="project" value="InterPro"/>
</dbReference>
<dbReference type="OrthoDB" id="10266265at2759"/>
<comment type="similarity">
    <text evidence="2">Belongs to the STXBP/unc-18/SEC1 family.</text>
</comment>
<dbReference type="InterPro" id="IPR027482">
    <property type="entry name" value="Sec1-like_dom2"/>
</dbReference>
<reference evidence="4 5" key="1">
    <citation type="submission" date="2018-10" db="EMBL/GenBank/DDBJ databases">
        <authorList>
            <consortium name="Pathogen Informatics"/>
        </authorList>
    </citation>
    <scope>NUCLEOTIDE SEQUENCE [LARGE SCALE GENOMIC DNA]</scope>
</reference>
<comment type="similarity">
    <text evidence="1">Belongs to the universal ribosomal protein uL10 family.</text>
</comment>
<dbReference type="Gene3D" id="3.30.70.1730">
    <property type="match status" value="1"/>
</dbReference>
<evidence type="ECO:0008006" key="6">
    <source>
        <dbReference type="Google" id="ProtNLM"/>
    </source>
</evidence>
<dbReference type="Gene3D" id="3.40.50.1910">
    <property type="match status" value="1"/>
</dbReference>
<name>A0A0R3UIB0_MESCO</name>
<protein>
    <recommendedName>
        <fullName evidence="6">Vacuolar protein sorting-associated protein 45</fullName>
    </recommendedName>
</protein>
<keyword evidence="5" id="KW-1185">Reference proteome</keyword>
<feature type="region of interest" description="Disordered" evidence="3">
    <location>
        <begin position="806"/>
        <end position="827"/>
    </location>
</feature>
<evidence type="ECO:0000256" key="3">
    <source>
        <dbReference type="SAM" id="MobiDB-lite"/>
    </source>
</evidence>
<evidence type="ECO:0000256" key="2">
    <source>
        <dbReference type="ARBA" id="ARBA00009884"/>
    </source>
</evidence>
<dbReference type="Pfam" id="PF00995">
    <property type="entry name" value="Sec1"/>
    <property type="match status" value="1"/>
</dbReference>
<dbReference type="InterPro" id="IPR043141">
    <property type="entry name" value="Ribosomal_uL10-like_sf"/>
</dbReference>
<dbReference type="SUPFAM" id="SSF160369">
    <property type="entry name" value="Ribosomal protein L10-like"/>
    <property type="match status" value="1"/>
</dbReference>
<dbReference type="InterPro" id="IPR043154">
    <property type="entry name" value="Sec-1-like_dom1"/>
</dbReference>
<dbReference type="Proteomes" id="UP000267029">
    <property type="component" value="Unassembled WGS sequence"/>
</dbReference>
<dbReference type="Gene3D" id="3.90.830.10">
    <property type="entry name" value="Syntaxin Binding Protein 1, Chain A, domain 2"/>
    <property type="match status" value="1"/>
</dbReference>
<organism evidence="4 5">
    <name type="scientific">Mesocestoides corti</name>
    <name type="common">Flatworm</name>
    <dbReference type="NCBI Taxonomy" id="53468"/>
    <lineage>
        <taxon>Eukaryota</taxon>
        <taxon>Metazoa</taxon>
        <taxon>Spiralia</taxon>
        <taxon>Lophotrochozoa</taxon>
        <taxon>Platyhelminthes</taxon>
        <taxon>Cestoda</taxon>
        <taxon>Eucestoda</taxon>
        <taxon>Cyclophyllidea</taxon>
        <taxon>Mesocestoididae</taxon>
        <taxon>Mesocestoides</taxon>
    </lineage>
</organism>
<dbReference type="InterPro" id="IPR036045">
    <property type="entry name" value="Sec1-like_sf"/>
</dbReference>
<evidence type="ECO:0000256" key="1">
    <source>
        <dbReference type="ARBA" id="ARBA00008889"/>
    </source>
</evidence>
<accession>A0A0R3UIB0</accession>
<dbReference type="Gene3D" id="1.25.40.60">
    <property type="match status" value="1"/>
</dbReference>
<proteinExistence type="inferred from homology"/>
<dbReference type="STRING" id="53468.A0A0R3UIB0"/>
<dbReference type="PANTHER" id="PTHR11679">
    <property type="entry name" value="VESICLE PROTEIN SORTING-ASSOCIATED"/>
    <property type="match status" value="1"/>
</dbReference>
<dbReference type="InterPro" id="IPR043127">
    <property type="entry name" value="Sec-1-like_dom3a"/>
</dbReference>
<dbReference type="InterPro" id="IPR001619">
    <property type="entry name" value="Sec1-like"/>
</dbReference>
<gene>
    <name evidence="4" type="ORF">MCOS_LOCUS7149</name>
</gene>
<evidence type="ECO:0000313" key="5">
    <source>
        <dbReference type="Proteomes" id="UP000267029"/>
    </source>
</evidence>
<sequence length="827" mass="93387">MFSIPSGMTILVLDDETLGVLSVAMAFSEIMEKNIFLVERIKSARDPLKHLTGVFFLRPTYENISLLTQELKSPKYSSYFLFFSHALSKQALKQLAEADTQEVVMEVQEHFADFLALSPHLFAIDRPMCFTSGFEVVPEVISRSTHAITAALLTLQWFPQIRYHQASDGCRILAESVRSFCSREVELFDFRKPDRPPVLVIFDRNQDQITPLLTQWTYEAMIHELIGIKNNRVDLDLSSSTPDKMSELTLSREFDEFFRKNQYLNFGDIGQAIKELVKNFQNVTKKVDAANAKSISDLKGLLENYPAFRKASATVEMHVSIVSELSRIVKERSLLEISEVEQELVCQSNHSSSFSRIRSLVSDKRIKDSDALRLVILYVLRYDSNHREISALSSALIERGISNDDIHLIEHVADQRSSQRRVGNSDLLSAVRDVGSNPSVSTATNAVASITKRFVKGRKIVENVYTQHEPLLVDVIRGLAHGQLQESSFPTLDCGLGSPTSSPAKKIIVFILGGTTYEESLAVHKLMSTMPDLTILLGGSTVHNSKSFLEQLRSVSQTALPTDEGMVSVYHRGCRFPSFFASFYQPLRKRHIPSPGTLDQRLFRECTKPIYREPKLSRAEKYLISQAEIQKRSEQNPYRNFLIRRAKTDFYDKAEGQMILIFQPLYSFPWELRPFLNKLHENGLRFRRFPMSVLKEAAKGTKWEVFAHTVLKEPIPNLYLFGDADPSLCATALAITGRAHFFVLLGGIIQHRIMTRDEVKAYASLGDLPTLHAELLGNLQHSTSEMARLLNHHGGDLATLLKHYSKSDNDCSDSSSSDSSDSSDEDS</sequence>
<dbReference type="AlphaFoldDB" id="A0A0R3UIB0"/>
<dbReference type="SUPFAM" id="SSF56815">
    <property type="entry name" value="Sec1/munc18-like (SM) proteins"/>
    <property type="match status" value="1"/>
</dbReference>
<evidence type="ECO:0000313" key="4">
    <source>
        <dbReference type="EMBL" id="VDD81146.1"/>
    </source>
</evidence>
<dbReference type="Gene3D" id="3.40.50.2060">
    <property type="match status" value="1"/>
</dbReference>
<dbReference type="EMBL" id="UXSR01005333">
    <property type="protein sequence ID" value="VDD81146.1"/>
    <property type="molecule type" value="Genomic_DNA"/>
</dbReference>